<sequence>MCHMRRVTRTPRARAVGHALRTLREQKGLSAREVGRRIGIHSTILGRIEGATKWLSPRDLSSLLGALEASPEERNHILGLAEGNGRPGWTVGHVPEQLATLLMYEQDATAITEWTMTLVPGLLQTPAYARAVIHGGVDGADDSLVLTRMGRQQVMRGVSAPTVEVILDESVLWRRIGSRATMADQLQEITARASRGEFEVLVLRNDAGMLDAHAGSFTVWEFADAPPIAHLEHMTHGTFLDAADEVAHFLEARRSLRAAAMTPADSLKVITAAADHHAGGEASP</sequence>
<dbReference type="InterPro" id="IPR010982">
    <property type="entry name" value="Lambda_DNA-bd_dom_sf"/>
</dbReference>
<dbReference type="Gene3D" id="1.10.260.40">
    <property type="entry name" value="lambda repressor-like DNA-binding domains"/>
    <property type="match status" value="1"/>
</dbReference>
<proteinExistence type="predicted"/>
<gene>
    <name evidence="2" type="ORF">UA74_02060</name>
</gene>
<evidence type="ECO:0000259" key="1">
    <source>
        <dbReference type="PROSITE" id="PS50943"/>
    </source>
</evidence>
<dbReference type="SUPFAM" id="SSF47413">
    <property type="entry name" value="lambda repressor-like DNA-binding domains"/>
    <property type="match status" value="1"/>
</dbReference>
<feature type="domain" description="HTH cro/C1-type" evidence="1">
    <location>
        <begin position="20"/>
        <end position="74"/>
    </location>
</feature>
<organism evidence="2 3">
    <name type="scientific">Actinoalloteichus fjordicus</name>
    <dbReference type="NCBI Taxonomy" id="1612552"/>
    <lineage>
        <taxon>Bacteria</taxon>
        <taxon>Bacillati</taxon>
        <taxon>Actinomycetota</taxon>
        <taxon>Actinomycetes</taxon>
        <taxon>Pseudonocardiales</taxon>
        <taxon>Pseudonocardiaceae</taxon>
        <taxon>Actinoalloteichus</taxon>
    </lineage>
</organism>
<dbReference type="SMART" id="SM00530">
    <property type="entry name" value="HTH_XRE"/>
    <property type="match status" value="1"/>
</dbReference>
<evidence type="ECO:0000313" key="3">
    <source>
        <dbReference type="Proteomes" id="UP000185511"/>
    </source>
</evidence>
<reference evidence="3" key="1">
    <citation type="submission" date="2016-06" db="EMBL/GenBank/DDBJ databases">
        <title>Complete genome sequence of Actinoalloteichus fjordicus DSM 46855 (=ADI127-17), type strain of the new species Actinoalloteichus fjordicus.</title>
        <authorList>
            <person name="Ruckert C."/>
            <person name="Nouioui I."/>
            <person name="Willmese J."/>
            <person name="van Wezel G."/>
            <person name="Klenk H.-P."/>
            <person name="Kalinowski J."/>
            <person name="Zotchev S.B."/>
        </authorList>
    </citation>
    <scope>NUCLEOTIDE SEQUENCE [LARGE SCALE GENOMIC DNA]</scope>
    <source>
        <strain evidence="3">ADI127-7</strain>
    </source>
</reference>
<dbReference type="CDD" id="cd00093">
    <property type="entry name" value="HTH_XRE"/>
    <property type="match status" value="1"/>
</dbReference>
<keyword evidence="3" id="KW-1185">Reference proteome</keyword>
<dbReference type="Pfam" id="PF13560">
    <property type="entry name" value="HTH_31"/>
    <property type="match status" value="1"/>
</dbReference>
<protein>
    <submittedName>
        <fullName evidence="2">DNA binding protein with helix-turn-helix domain</fullName>
    </submittedName>
</protein>
<dbReference type="Proteomes" id="UP000185511">
    <property type="component" value="Chromosome"/>
</dbReference>
<name>A0AAC9PPX5_9PSEU</name>
<dbReference type="PROSITE" id="PS50943">
    <property type="entry name" value="HTH_CROC1"/>
    <property type="match status" value="1"/>
</dbReference>
<dbReference type="Pfam" id="PF19054">
    <property type="entry name" value="DUF5753"/>
    <property type="match status" value="1"/>
</dbReference>
<dbReference type="EMBL" id="CP016076">
    <property type="protein sequence ID" value="APU12499.1"/>
    <property type="molecule type" value="Genomic_DNA"/>
</dbReference>
<evidence type="ECO:0000313" key="2">
    <source>
        <dbReference type="EMBL" id="APU12499.1"/>
    </source>
</evidence>
<accession>A0AAC9PPX5</accession>
<dbReference type="KEGG" id="acad:UA74_02060"/>
<dbReference type="AlphaFoldDB" id="A0AAC9PPX5"/>
<dbReference type="InterPro" id="IPR043917">
    <property type="entry name" value="DUF5753"/>
</dbReference>
<dbReference type="GO" id="GO:0003677">
    <property type="term" value="F:DNA binding"/>
    <property type="evidence" value="ECO:0007669"/>
    <property type="project" value="InterPro"/>
</dbReference>
<dbReference type="InterPro" id="IPR001387">
    <property type="entry name" value="Cro/C1-type_HTH"/>
</dbReference>